<keyword evidence="10" id="KW-1185">Reference proteome</keyword>
<keyword evidence="5 8" id="KW-1133">Transmembrane helix</keyword>
<evidence type="ECO:0000256" key="8">
    <source>
        <dbReference type="SAM" id="Phobius"/>
    </source>
</evidence>
<gene>
    <name evidence="9" type="ORF">NBH20_16020</name>
</gene>
<name>A0ABT0V9W7_9HYPH</name>
<dbReference type="Pfam" id="PF04632">
    <property type="entry name" value="FUSC"/>
    <property type="match status" value="1"/>
</dbReference>
<protein>
    <submittedName>
        <fullName evidence="9">FUSC family protein</fullName>
    </submittedName>
</protein>
<keyword evidence="6 8" id="KW-0472">Membrane</keyword>
<reference evidence="9 10" key="1">
    <citation type="submission" date="2022-06" db="EMBL/GenBank/DDBJ databases">
        <authorList>
            <person name="Sun Q."/>
        </authorList>
    </citation>
    <scope>NUCLEOTIDE SEQUENCE [LARGE SCALE GENOMIC DNA]</scope>
    <source>
        <strain evidence="9 10">S153</strain>
    </source>
</reference>
<dbReference type="EMBL" id="JAMQAY010000006">
    <property type="protein sequence ID" value="MCM2402675.1"/>
    <property type="molecule type" value="Genomic_DNA"/>
</dbReference>
<feature type="transmembrane region" description="Helical" evidence="8">
    <location>
        <begin position="414"/>
        <end position="431"/>
    </location>
</feature>
<feature type="transmembrane region" description="Helical" evidence="8">
    <location>
        <begin position="339"/>
        <end position="356"/>
    </location>
</feature>
<feature type="transmembrane region" description="Helical" evidence="8">
    <location>
        <begin position="121"/>
        <end position="139"/>
    </location>
</feature>
<proteinExistence type="predicted"/>
<keyword evidence="2" id="KW-0813">Transport</keyword>
<evidence type="ECO:0000256" key="5">
    <source>
        <dbReference type="ARBA" id="ARBA00022989"/>
    </source>
</evidence>
<feature type="transmembrane region" description="Helical" evidence="8">
    <location>
        <begin position="95"/>
        <end position="114"/>
    </location>
</feature>
<comment type="subcellular location">
    <subcellularLocation>
        <location evidence="1">Cell membrane</location>
        <topology evidence="1">Multi-pass membrane protein</topology>
    </subcellularLocation>
</comment>
<feature type="transmembrane region" description="Helical" evidence="8">
    <location>
        <begin position="24"/>
        <end position="42"/>
    </location>
</feature>
<sequence>MTKPVATLRDLMTKCGFDLPKLTYSAWVALTAFLAMVVAWSLGLNHPQWAAITVFVTIQPSRGQIIEKNVYRFVGTLSGSVVGLLLLTIANGNSAIISAGLAIWSAACLFVGTLQRSYRSYGTVLAGYSAIIVAMNNVGPPDMVKWVAMDRVAAIMVGIVAGIALGYLLAPASSRTEMEQKTRRILADIFGMAAANLGRDGLARVGQLYKVTAAAAELSAELSTMSSGRSGAHHLTDPLTDVLVCATNLFLTSARAKSNPELAEAFGEIASRLHGQTDFSGVHGRLTRLLSKTDDPRLEEAIIALASSIPDEDGSDRGMALAPPEGVAWQSDWRGATQAAARIFFVTGSIGLVWALTGQAIVQVALISSAIVISLASSGVSPSRAMRDVAIGQLIAAVTAWSCETFLWAQGANGWQQVAAMTPCFLLFAFIRSHRRISLSATDYALTLLLLLTPTHAVYVETFPPLAKAILAASGGLIGYIAFRFLFPINATRRRKMLWEMIKSELQAIAMAQAGRGSASAWRLRFVARFLKITNWTFHELQSGERPEITMRKGLLTLSLGDVVFGCRAALRQTSVPPDLRRAIEAVLQRIGRSKRENHRLISSLKLLNQRLDRHSKDAPDIERLKDFTEDVLAQLDDLQHLRGAPLGASHAPAPAVSEMGKA</sequence>
<evidence type="ECO:0000256" key="6">
    <source>
        <dbReference type="ARBA" id="ARBA00023136"/>
    </source>
</evidence>
<evidence type="ECO:0000256" key="4">
    <source>
        <dbReference type="ARBA" id="ARBA00022692"/>
    </source>
</evidence>
<keyword evidence="4 8" id="KW-0812">Transmembrane</keyword>
<comment type="caution">
    <text evidence="9">The sequence shown here is derived from an EMBL/GenBank/DDBJ whole genome shotgun (WGS) entry which is preliminary data.</text>
</comment>
<evidence type="ECO:0000313" key="9">
    <source>
        <dbReference type="EMBL" id="MCM2402675.1"/>
    </source>
</evidence>
<evidence type="ECO:0000256" key="1">
    <source>
        <dbReference type="ARBA" id="ARBA00004651"/>
    </source>
</evidence>
<feature type="transmembrane region" description="Helical" evidence="8">
    <location>
        <begin position="70"/>
        <end position="89"/>
    </location>
</feature>
<feature type="transmembrane region" description="Helical" evidence="8">
    <location>
        <begin position="151"/>
        <end position="170"/>
    </location>
</feature>
<organism evidence="9 10">
    <name type="scientific">Ciceribacter sichuanensis</name>
    <dbReference type="NCBI Taxonomy" id="2949647"/>
    <lineage>
        <taxon>Bacteria</taxon>
        <taxon>Pseudomonadati</taxon>
        <taxon>Pseudomonadota</taxon>
        <taxon>Alphaproteobacteria</taxon>
        <taxon>Hyphomicrobiales</taxon>
        <taxon>Rhizobiaceae</taxon>
        <taxon>Ciceribacter</taxon>
    </lineage>
</organism>
<feature type="transmembrane region" description="Helical" evidence="8">
    <location>
        <begin position="443"/>
        <end position="460"/>
    </location>
</feature>
<keyword evidence="3" id="KW-1003">Cell membrane</keyword>
<evidence type="ECO:0000256" key="2">
    <source>
        <dbReference type="ARBA" id="ARBA00022448"/>
    </source>
</evidence>
<evidence type="ECO:0000256" key="3">
    <source>
        <dbReference type="ARBA" id="ARBA00022475"/>
    </source>
</evidence>
<dbReference type="Proteomes" id="UP001155079">
    <property type="component" value="Unassembled WGS sequence"/>
</dbReference>
<dbReference type="PANTHER" id="PTHR30509:SF9">
    <property type="entry name" value="MULTIDRUG RESISTANCE PROTEIN MDTO"/>
    <property type="match status" value="1"/>
</dbReference>
<evidence type="ECO:0000256" key="7">
    <source>
        <dbReference type="SAM" id="MobiDB-lite"/>
    </source>
</evidence>
<dbReference type="PANTHER" id="PTHR30509">
    <property type="entry name" value="P-HYDROXYBENZOIC ACID EFFLUX PUMP SUBUNIT-RELATED"/>
    <property type="match status" value="1"/>
</dbReference>
<feature type="transmembrane region" description="Helical" evidence="8">
    <location>
        <begin position="466"/>
        <end position="487"/>
    </location>
</feature>
<dbReference type="InterPro" id="IPR006726">
    <property type="entry name" value="PHBA_efflux_AaeB/fusaric-R"/>
</dbReference>
<accession>A0ABT0V9W7</accession>
<feature type="region of interest" description="Disordered" evidence="7">
    <location>
        <begin position="644"/>
        <end position="663"/>
    </location>
</feature>
<dbReference type="RefSeq" id="WP_250945777.1">
    <property type="nucleotide sequence ID" value="NZ_JAMQAY010000006.1"/>
</dbReference>
<evidence type="ECO:0000313" key="10">
    <source>
        <dbReference type="Proteomes" id="UP001155079"/>
    </source>
</evidence>